<keyword evidence="1" id="KW-0769">Symport</keyword>
<evidence type="ECO:0000256" key="1">
    <source>
        <dbReference type="PIRNR" id="PIRNR005348"/>
    </source>
</evidence>
<keyword evidence="1" id="KW-1003">Cell membrane</keyword>
<dbReference type="InterPro" id="IPR004679">
    <property type="entry name" value="2-OHcarboxylate_transport"/>
</dbReference>
<evidence type="ECO:0000256" key="3">
    <source>
        <dbReference type="SAM" id="Phobius"/>
    </source>
</evidence>
<dbReference type="PIRSF" id="PIRSF005348">
    <property type="entry name" value="YxkH"/>
    <property type="match status" value="1"/>
</dbReference>
<gene>
    <name evidence="4" type="ORF">SAMN04489868_10834</name>
</gene>
<evidence type="ECO:0000313" key="5">
    <source>
        <dbReference type="Proteomes" id="UP000198668"/>
    </source>
</evidence>
<dbReference type="PANTHER" id="PTHR40033:SF1">
    <property type="entry name" value="CITRATE-SODIUM SYMPORTER"/>
    <property type="match status" value="1"/>
</dbReference>
<feature type="transmembrane region" description="Helical" evidence="3">
    <location>
        <begin position="289"/>
        <end position="311"/>
    </location>
</feature>
<dbReference type="GO" id="GO:0008514">
    <property type="term" value="F:organic anion transmembrane transporter activity"/>
    <property type="evidence" value="ECO:0007669"/>
    <property type="project" value="InterPro"/>
</dbReference>
<feature type="transmembrane region" description="Helical" evidence="3">
    <location>
        <begin position="202"/>
        <end position="226"/>
    </location>
</feature>
<dbReference type="PANTHER" id="PTHR40033">
    <property type="entry name" value="NA(+)-MALATE SYMPORTER"/>
    <property type="match status" value="1"/>
</dbReference>
<keyword evidence="2" id="KW-0175">Coiled coil</keyword>
<dbReference type="AlphaFoldDB" id="A0A1I3BPP3"/>
<accession>A0A1I3BPP3</accession>
<feature type="transmembrane region" description="Helical" evidence="3">
    <location>
        <begin position="47"/>
        <end position="64"/>
    </location>
</feature>
<protein>
    <submittedName>
        <fullName evidence="4">Na+/citrate or Na+/malate symporter</fullName>
    </submittedName>
</protein>
<dbReference type="GO" id="GO:0015293">
    <property type="term" value="F:symporter activity"/>
    <property type="evidence" value="ECO:0007669"/>
    <property type="project" value="UniProtKB-UniRule"/>
</dbReference>
<comment type="similarity">
    <text evidence="1">Belongs to the 2-hydroxycarboxylate transporter (2-HCT) (TC 2.A.24) family.</text>
</comment>
<evidence type="ECO:0000313" key="4">
    <source>
        <dbReference type="EMBL" id="SFH64056.1"/>
    </source>
</evidence>
<feature type="transmembrane region" description="Helical" evidence="3">
    <location>
        <begin position="264"/>
        <end position="282"/>
    </location>
</feature>
<dbReference type="OrthoDB" id="8584824at2"/>
<dbReference type="Pfam" id="PF03390">
    <property type="entry name" value="2HCT"/>
    <property type="match status" value="1"/>
</dbReference>
<reference evidence="4 5" key="1">
    <citation type="submission" date="2016-10" db="EMBL/GenBank/DDBJ databases">
        <authorList>
            <person name="de Groot N.N."/>
        </authorList>
    </citation>
    <scope>NUCLEOTIDE SEQUENCE [LARGE SCALE GENOMIC DNA]</scope>
    <source>
        <strain evidence="4 5">DSM 27630</strain>
    </source>
</reference>
<keyword evidence="5" id="KW-1185">Reference proteome</keyword>
<feature type="transmembrane region" description="Helical" evidence="3">
    <location>
        <begin position="349"/>
        <end position="379"/>
    </location>
</feature>
<keyword evidence="3" id="KW-0812">Transmembrane</keyword>
<comment type="subcellular location">
    <subcellularLocation>
        <location evidence="1">Cell membrane</location>
    </subcellularLocation>
</comment>
<dbReference type="Proteomes" id="UP000198668">
    <property type="component" value="Unassembled WGS sequence"/>
</dbReference>
<organism evidence="4 5">
    <name type="scientific">Pisciglobus halotolerans</name>
    <dbReference type="NCBI Taxonomy" id="745365"/>
    <lineage>
        <taxon>Bacteria</taxon>
        <taxon>Bacillati</taxon>
        <taxon>Bacillota</taxon>
        <taxon>Bacilli</taxon>
        <taxon>Lactobacillales</taxon>
        <taxon>Carnobacteriaceae</taxon>
    </lineage>
</organism>
<dbReference type="EMBL" id="FOQE01000008">
    <property type="protein sequence ID" value="SFH64056.1"/>
    <property type="molecule type" value="Genomic_DNA"/>
</dbReference>
<keyword evidence="1 3" id="KW-0472">Membrane</keyword>
<name>A0A1I3BPP3_9LACT</name>
<feature type="transmembrane region" description="Helical" evidence="3">
    <location>
        <begin position="112"/>
        <end position="128"/>
    </location>
</feature>
<feature type="transmembrane region" description="Helical" evidence="3">
    <location>
        <begin position="323"/>
        <end position="342"/>
    </location>
</feature>
<evidence type="ECO:0000256" key="2">
    <source>
        <dbReference type="SAM" id="Coils"/>
    </source>
</evidence>
<dbReference type="RefSeq" id="WP_092091743.1">
    <property type="nucleotide sequence ID" value="NZ_FOQE01000008.1"/>
</dbReference>
<proteinExistence type="inferred from homology"/>
<feature type="transmembrane region" description="Helical" evidence="3">
    <location>
        <begin position="71"/>
        <end position="92"/>
    </location>
</feature>
<keyword evidence="1" id="KW-0813">Transport</keyword>
<keyword evidence="3" id="KW-1133">Transmembrane helix</keyword>
<feature type="transmembrane region" description="Helical" evidence="3">
    <location>
        <begin position="420"/>
        <end position="440"/>
    </location>
</feature>
<dbReference type="GO" id="GO:0005886">
    <property type="term" value="C:plasma membrane"/>
    <property type="evidence" value="ECO:0007669"/>
    <property type="project" value="UniProtKB-SubCell"/>
</dbReference>
<feature type="transmembrane region" description="Helical" evidence="3">
    <location>
        <begin position="20"/>
        <end position="41"/>
    </location>
</feature>
<sequence>MVAKAKKNTLEVADSNKRYFGLSLPVLIGVSIVVLVAAYTGALSADLPGTFALMFVIGIIFNEIGERIPIWNSYIGGGIVLAYLGTAALVYFNLIPQQYVDSINLITGDMDFLTFFIAMLITGSILGLNSQLLVKSIVRYLPAILGGVAGAAILGIIGGLVVGVSPSNAMISYVLPIMGGGNGAGAIPLSQMYEKVTGSPSADYYTFAIAILTIANIFAIIAGGILNKIGESKKNLTGNKSNLMRKADEIEEKEEKASLSMKDYGGAMVLGLSFYALARLFGEYLLPTIGGIAIHSFAYMIVFVALANAFGLIPNDTRQASQAMQSFFTKTMVIVIMVGVGVDTDLSELFAAITFGNVLMALLIVIGAILGSAIVGWLVGFYPIDSAVTAGLCMANRGGSGDIAVLGAADRMGLVSYAQLSSRLGGGMVLVIGSLIFGLFL</sequence>
<feature type="transmembrane region" description="Helical" evidence="3">
    <location>
        <begin position="140"/>
        <end position="164"/>
    </location>
</feature>
<feature type="coiled-coil region" evidence="2">
    <location>
        <begin position="233"/>
        <end position="260"/>
    </location>
</feature>